<dbReference type="Proteomes" id="UP000823749">
    <property type="component" value="Chromosome 10"/>
</dbReference>
<dbReference type="AlphaFoldDB" id="A0AAV6IQ57"/>
<evidence type="ECO:0000313" key="1">
    <source>
        <dbReference type="EMBL" id="KAG5529708.1"/>
    </source>
</evidence>
<accession>A0AAV6IQ57</accession>
<sequence length="73" mass="8138">MTFTYVVLSEGHSKHGNSEDFDNLSGEKGLVLDYASYTPLLRMIKSQRIVARDDCSVSSKPLKASNMLAFFGY</sequence>
<proteinExistence type="predicted"/>
<name>A0AAV6IQ57_9ERIC</name>
<keyword evidence="2" id="KW-1185">Reference proteome</keyword>
<reference evidence="1" key="1">
    <citation type="submission" date="2020-08" db="EMBL/GenBank/DDBJ databases">
        <title>Plant Genome Project.</title>
        <authorList>
            <person name="Zhang R.-G."/>
        </authorList>
    </citation>
    <scope>NUCLEOTIDE SEQUENCE</scope>
    <source>
        <strain evidence="1">WSP0</strain>
        <tissue evidence="1">Leaf</tissue>
    </source>
</reference>
<protein>
    <submittedName>
        <fullName evidence="1">Uncharacterized protein</fullName>
    </submittedName>
</protein>
<dbReference type="EMBL" id="JACTNZ010000010">
    <property type="protein sequence ID" value="KAG5529708.1"/>
    <property type="molecule type" value="Genomic_DNA"/>
</dbReference>
<gene>
    <name evidence="1" type="ORF">RHGRI_030175</name>
</gene>
<comment type="caution">
    <text evidence="1">The sequence shown here is derived from an EMBL/GenBank/DDBJ whole genome shotgun (WGS) entry which is preliminary data.</text>
</comment>
<evidence type="ECO:0000313" key="2">
    <source>
        <dbReference type="Proteomes" id="UP000823749"/>
    </source>
</evidence>
<organism evidence="1 2">
    <name type="scientific">Rhododendron griersonianum</name>
    <dbReference type="NCBI Taxonomy" id="479676"/>
    <lineage>
        <taxon>Eukaryota</taxon>
        <taxon>Viridiplantae</taxon>
        <taxon>Streptophyta</taxon>
        <taxon>Embryophyta</taxon>
        <taxon>Tracheophyta</taxon>
        <taxon>Spermatophyta</taxon>
        <taxon>Magnoliopsida</taxon>
        <taxon>eudicotyledons</taxon>
        <taxon>Gunneridae</taxon>
        <taxon>Pentapetalae</taxon>
        <taxon>asterids</taxon>
        <taxon>Ericales</taxon>
        <taxon>Ericaceae</taxon>
        <taxon>Ericoideae</taxon>
        <taxon>Rhodoreae</taxon>
        <taxon>Rhododendron</taxon>
    </lineage>
</organism>